<dbReference type="InterPro" id="IPR036513">
    <property type="entry name" value="STAS_dom_sf"/>
</dbReference>
<organism evidence="3 4">
    <name type="scientific">Pseudoduganella ginsengisoli</name>
    <dbReference type="NCBI Taxonomy" id="1462440"/>
    <lineage>
        <taxon>Bacteria</taxon>
        <taxon>Pseudomonadati</taxon>
        <taxon>Pseudomonadota</taxon>
        <taxon>Betaproteobacteria</taxon>
        <taxon>Burkholderiales</taxon>
        <taxon>Oxalobacteraceae</taxon>
        <taxon>Telluria group</taxon>
        <taxon>Pseudoduganella</taxon>
    </lineage>
</organism>
<proteinExistence type="predicted"/>
<evidence type="ECO:0000256" key="1">
    <source>
        <dbReference type="SAM" id="MobiDB-lite"/>
    </source>
</evidence>
<dbReference type="InterPro" id="IPR002645">
    <property type="entry name" value="STAS_dom"/>
</dbReference>
<protein>
    <submittedName>
        <fullName evidence="3">STAS domain-containing protein</fullName>
    </submittedName>
</protein>
<dbReference type="InterPro" id="IPR058548">
    <property type="entry name" value="MlaB-like_STAS"/>
</dbReference>
<dbReference type="CDD" id="cd07043">
    <property type="entry name" value="STAS_anti-anti-sigma_factors"/>
    <property type="match status" value="1"/>
</dbReference>
<dbReference type="RefSeq" id="WP_155441817.1">
    <property type="nucleotide sequence ID" value="NZ_WNLA01000025.1"/>
</dbReference>
<dbReference type="SUPFAM" id="SSF52091">
    <property type="entry name" value="SpoIIaa-like"/>
    <property type="match status" value="1"/>
</dbReference>
<dbReference type="Pfam" id="PF13466">
    <property type="entry name" value="STAS_2"/>
    <property type="match status" value="1"/>
</dbReference>
<evidence type="ECO:0000313" key="3">
    <source>
        <dbReference type="EMBL" id="MTW05467.1"/>
    </source>
</evidence>
<comment type="caution">
    <text evidence="3">The sequence shown here is derived from an EMBL/GenBank/DDBJ whole genome shotgun (WGS) entry which is preliminary data.</text>
</comment>
<feature type="region of interest" description="Disordered" evidence="1">
    <location>
        <begin position="100"/>
        <end position="119"/>
    </location>
</feature>
<gene>
    <name evidence="3" type="ORF">GM668_25620</name>
</gene>
<dbReference type="AlphaFoldDB" id="A0A6L6Q6S0"/>
<dbReference type="PROSITE" id="PS50801">
    <property type="entry name" value="STAS"/>
    <property type="match status" value="1"/>
</dbReference>
<sequence>MPDSIDSLLPLSSLTVDNATAALAQGVAALQAGQTVFDLRNVQSVDSSAVSVLLAWQRAARAAGVTLELRNLPPMLRSLTKLYGVCALVSSSADCADVSSHPAADTAGAASTHHHHHHH</sequence>
<accession>A0A6L6Q6S0</accession>
<evidence type="ECO:0000259" key="2">
    <source>
        <dbReference type="PROSITE" id="PS50801"/>
    </source>
</evidence>
<dbReference type="EMBL" id="WNLA01000025">
    <property type="protein sequence ID" value="MTW05467.1"/>
    <property type="molecule type" value="Genomic_DNA"/>
</dbReference>
<name>A0A6L6Q6S0_9BURK</name>
<dbReference type="Proteomes" id="UP000484015">
    <property type="component" value="Unassembled WGS sequence"/>
</dbReference>
<keyword evidence="4" id="KW-1185">Reference proteome</keyword>
<dbReference type="Gene3D" id="3.30.750.24">
    <property type="entry name" value="STAS domain"/>
    <property type="match status" value="1"/>
</dbReference>
<dbReference type="OrthoDB" id="9156744at2"/>
<reference evidence="3 4" key="1">
    <citation type="submission" date="2019-11" db="EMBL/GenBank/DDBJ databases">
        <title>Type strains purchased from KCTC, JCM and DSMZ.</title>
        <authorList>
            <person name="Lu H."/>
        </authorList>
    </citation>
    <scope>NUCLEOTIDE SEQUENCE [LARGE SCALE GENOMIC DNA]</scope>
    <source>
        <strain evidence="3 4">KCTC 42409</strain>
    </source>
</reference>
<feature type="domain" description="STAS" evidence="2">
    <location>
        <begin position="1"/>
        <end position="85"/>
    </location>
</feature>
<evidence type="ECO:0000313" key="4">
    <source>
        <dbReference type="Proteomes" id="UP000484015"/>
    </source>
</evidence>